<keyword evidence="3" id="KW-1185">Reference proteome</keyword>
<evidence type="ECO:0000313" key="2">
    <source>
        <dbReference type="EMBL" id="KAK7880767.1"/>
    </source>
</evidence>
<comment type="similarity">
    <text evidence="1">Belongs to the short-chain dehydrogenases/reductases (SDR) family.</text>
</comment>
<name>A0AAW0MKC3_9GOBI</name>
<dbReference type="EMBL" id="JBBPFD010000051">
    <property type="protein sequence ID" value="KAK7880767.1"/>
    <property type="molecule type" value="Genomic_DNA"/>
</dbReference>
<accession>A0AAW0MKC3</accession>
<sequence>MKLVTADLTGAAPVSDHVTGAAPVSDHVTGAAPVSDHVTGAAPVSDHVTGAAPVKIFGSSEDLSRYQQQLLSDISPDVLQDYGPDYISSLVHSLASMSQNVLQDVTPVLESMEHALLSARPKALYSPGQGAWLLPFLHRCLPTAAFDRIIRGLINDTCQPSALKN</sequence>
<dbReference type="AlphaFoldDB" id="A0AAW0MKC3"/>
<dbReference type="Proteomes" id="UP001460270">
    <property type="component" value="Unassembled WGS sequence"/>
</dbReference>
<reference evidence="3" key="1">
    <citation type="submission" date="2024-04" db="EMBL/GenBank/DDBJ databases">
        <title>Salinicola lusitanus LLJ914,a marine bacterium isolated from the Okinawa Trough.</title>
        <authorList>
            <person name="Li J."/>
        </authorList>
    </citation>
    <scope>NUCLEOTIDE SEQUENCE [LARGE SCALE GENOMIC DNA]</scope>
</reference>
<dbReference type="PANTHER" id="PTHR43313">
    <property type="entry name" value="SHORT-CHAIN DEHYDROGENASE/REDUCTASE FAMILY 9C"/>
    <property type="match status" value="1"/>
</dbReference>
<organism evidence="2 3">
    <name type="scientific">Mugilogobius chulae</name>
    <name type="common">yellowstripe goby</name>
    <dbReference type="NCBI Taxonomy" id="88201"/>
    <lineage>
        <taxon>Eukaryota</taxon>
        <taxon>Metazoa</taxon>
        <taxon>Chordata</taxon>
        <taxon>Craniata</taxon>
        <taxon>Vertebrata</taxon>
        <taxon>Euteleostomi</taxon>
        <taxon>Actinopterygii</taxon>
        <taxon>Neopterygii</taxon>
        <taxon>Teleostei</taxon>
        <taxon>Neoteleostei</taxon>
        <taxon>Acanthomorphata</taxon>
        <taxon>Gobiaria</taxon>
        <taxon>Gobiiformes</taxon>
        <taxon>Gobioidei</taxon>
        <taxon>Gobiidae</taxon>
        <taxon>Gobionellinae</taxon>
        <taxon>Mugilogobius</taxon>
    </lineage>
</organism>
<gene>
    <name evidence="2" type="ORF">WMY93_032580</name>
</gene>
<protein>
    <submittedName>
        <fullName evidence="2">Uncharacterized protein</fullName>
    </submittedName>
</protein>
<dbReference type="GO" id="GO:0016491">
    <property type="term" value="F:oxidoreductase activity"/>
    <property type="evidence" value="ECO:0007669"/>
    <property type="project" value="TreeGrafter"/>
</dbReference>
<dbReference type="GO" id="GO:0008202">
    <property type="term" value="P:steroid metabolic process"/>
    <property type="evidence" value="ECO:0007669"/>
    <property type="project" value="TreeGrafter"/>
</dbReference>
<comment type="caution">
    <text evidence="2">The sequence shown here is derived from an EMBL/GenBank/DDBJ whole genome shotgun (WGS) entry which is preliminary data.</text>
</comment>
<dbReference type="PANTHER" id="PTHR43313:SF3">
    <property type="entry name" value="17-BETA-HYDROXYSTEROID DEHYDROGENASE TYPE 2"/>
    <property type="match status" value="1"/>
</dbReference>
<evidence type="ECO:0000256" key="1">
    <source>
        <dbReference type="ARBA" id="ARBA00006484"/>
    </source>
</evidence>
<proteinExistence type="inferred from homology"/>
<evidence type="ECO:0000313" key="3">
    <source>
        <dbReference type="Proteomes" id="UP001460270"/>
    </source>
</evidence>